<protein>
    <submittedName>
        <fullName evidence="2">Uncharacterized protein</fullName>
    </submittedName>
</protein>
<keyword evidence="1" id="KW-0812">Transmembrane</keyword>
<organism evidence="2 3">
    <name type="scientific">Polaribacter vadi</name>
    <dbReference type="NCBI Taxonomy" id="1774273"/>
    <lineage>
        <taxon>Bacteria</taxon>
        <taxon>Pseudomonadati</taxon>
        <taxon>Bacteroidota</taxon>
        <taxon>Flavobacteriia</taxon>
        <taxon>Flavobacteriales</taxon>
        <taxon>Flavobacteriaceae</taxon>
    </lineage>
</organism>
<feature type="transmembrane region" description="Helical" evidence="1">
    <location>
        <begin position="7"/>
        <end position="30"/>
    </location>
</feature>
<dbReference type="Proteomes" id="UP000092584">
    <property type="component" value="Unassembled WGS sequence"/>
</dbReference>
<dbReference type="AlphaFoldDB" id="A0A1B8TTI7"/>
<dbReference type="EMBL" id="LSFM01000023">
    <property type="protein sequence ID" value="OBY62973.1"/>
    <property type="molecule type" value="Genomic_DNA"/>
</dbReference>
<comment type="caution">
    <text evidence="2">The sequence shown here is derived from an EMBL/GenBank/DDBJ whole genome shotgun (WGS) entry which is preliminary data.</text>
</comment>
<accession>A0A1B8TTI7</accession>
<evidence type="ECO:0000256" key="1">
    <source>
        <dbReference type="SAM" id="Phobius"/>
    </source>
</evidence>
<proteinExistence type="predicted"/>
<keyword evidence="3" id="KW-1185">Reference proteome</keyword>
<name>A0A1B8TTI7_9FLAO</name>
<dbReference type="RefSeq" id="WP_065319950.1">
    <property type="nucleotide sequence ID" value="NZ_CP017477.1"/>
</dbReference>
<dbReference type="STRING" id="1774273.LPB03_12635"/>
<gene>
    <name evidence="2" type="ORF">LPB3_12650</name>
</gene>
<sequence>MKKLFKFVLKVFLFFLGLLSIWIVCLFFDLPVIPFNETNYYLKHNENSLNERQIIKTIDSLSIRLEIPNYFEENGQCFDVWFYSDVEKKNLSVDSFLFELKNLSGKDENLIDSILFWDGGSQENTSTIDNYKFNSKNKYIFFRKIYNLDGISDFSIKLNINYSIDSIQYKLDTLLNINKKKKLTWDKFRVH</sequence>
<evidence type="ECO:0000313" key="2">
    <source>
        <dbReference type="EMBL" id="OBY62973.1"/>
    </source>
</evidence>
<evidence type="ECO:0000313" key="3">
    <source>
        <dbReference type="Proteomes" id="UP000092584"/>
    </source>
</evidence>
<keyword evidence="1" id="KW-1133">Transmembrane helix</keyword>
<keyword evidence="1" id="KW-0472">Membrane</keyword>
<reference evidence="3" key="1">
    <citation type="submission" date="2016-02" db="EMBL/GenBank/DDBJ databases">
        <authorList>
            <person name="Shin S.-K."/>
            <person name="Yi H."/>
            <person name="Kim E."/>
        </authorList>
    </citation>
    <scope>NUCLEOTIDE SEQUENCE [LARGE SCALE GENOMIC DNA]</scope>
    <source>
        <strain evidence="3">LPB0003</strain>
    </source>
</reference>
<dbReference type="KEGG" id="pob:LPB03_12635"/>